<reference evidence="7 8" key="1">
    <citation type="submission" date="2019-03" db="EMBL/GenBank/DDBJ databases">
        <title>Paraburkholderia sp. 7MH5, isolated from subtropical forest soil.</title>
        <authorList>
            <person name="Gao Z.-H."/>
            <person name="Qiu L.-H."/>
        </authorList>
    </citation>
    <scope>NUCLEOTIDE SEQUENCE [LARGE SCALE GENOMIC DNA]</scope>
    <source>
        <strain evidence="7 8">7MH5</strain>
        <plasmid evidence="7 8">unnamed1</plasmid>
    </source>
</reference>
<keyword evidence="4" id="KW-0106">Calcium</keyword>
<dbReference type="Pfam" id="PF00884">
    <property type="entry name" value="Sulfatase"/>
    <property type="match status" value="1"/>
</dbReference>
<dbReference type="InterPro" id="IPR017850">
    <property type="entry name" value="Alkaline_phosphatase_core_sf"/>
</dbReference>
<dbReference type="PANTHER" id="PTHR42693:SF33">
    <property type="entry name" value="ARYLSULFATASE"/>
    <property type="match status" value="1"/>
</dbReference>
<evidence type="ECO:0000256" key="3">
    <source>
        <dbReference type="ARBA" id="ARBA00022801"/>
    </source>
</evidence>
<keyword evidence="3" id="KW-0378">Hydrolase</keyword>
<sequence>MAADSPNFTPLNADPGAGFNGRIGPTLAESMPDWPSPRRAPAGSPNVVVILLDDLGYGDFGCFGGEIDTPNIDRLAANGLRYTNYTTVPMCTPARAALLTGKNPHSVGCGWLTHNMPGYPGYRGGEISKDAPTIPELLREHGWSTMAVGKWHNTYDRNLHAAGDRSSWPLQRGFDRFYGFLAAETSYFHPDRMMEGNQLAAADSYPEGYFATDDYTDRAIGWLSEHRSSAPDKAFFLYLAFQAPHTPLQAKPEDLARYRGRYDAGWDSMRAQRFSRQREMNLLEPNAELPPRNPGVPAWDELPEDQRALFARYMEVYAALVDNVDQNVGKLLDFLESTGQLENTLILITSDNGANSIGGPSGVANLQDRRQGFGEDPAVVRSLLERDRLGSEDTYAAYPSGWTQVSNTPYRYYKRTPMAGGIRVPLIAHWPQGIGQTMACRRQWVHVTDMLPTLLDLTGIAYPQVFNGYRTRQMDGASFAPTFTDAAAPQRRDRQYYELQGNRGFISGTWKIVSLQAPTQPADLDNWMLFDLANDPTEIHDLAGERPDVLRRLIDEFEAEASANYVYPLDTRDDRRAVTLPPHELVDASTPREFYPLGQTIPSVVVSALIADRDFTLRARFDYAAGNEGVIFAMGDRFAGMVAYVMDGALYFVYQLWYRPIELAPIPLAPGKQDFVLRYRALGERRGCGDFQLNGNPVREGVELSPTLVRLPSGGMDVGINRRLAICERYADRGLFRYSGKIDVVRLEPGPQPADTPMLIDEAAVQERMRAARASR</sequence>
<dbReference type="PROSITE" id="PS00523">
    <property type="entry name" value="SULFATASE_1"/>
    <property type="match status" value="1"/>
</dbReference>
<evidence type="ECO:0000256" key="4">
    <source>
        <dbReference type="ARBA" id="ARBA00022837"/>
    </source>
</evidence>
<keyword evidence="7" id="KW-0614">Plasmid</keyword>
<dbReference type="OrthoDB" id="9766107at2"/>
<evidence type="ECO:0000256" key="5">
    <source>
        <dbReference type="SAM" id="MobiDB-lite"/>
    </source>
</evidence>
<evidence type="ECO:0000313" key="7">
    <source>
        <dbReference type="EMBL" id="QBR04238.1"/>
    </source>
</evidence>
<dbReference type="Gene3D" id="3.40.720.10">
    <property type="entry name" value="Alkaline Phosphatase, subunit A"/>
    <property type="match status" value="1"/>
</dbReference>
<comment type="similarity">
    <text evidence="1">Belongs to the sulfatase family.</text>
</comment>
<dbReference type="AlphaFoldDB" id="A0A4P7D7S0"/>
<dbReference type="RefSeq" id="WP_134760424.1">
    <property type="nucleotide sequence ID" value="NZ_CP038152.1"/>
</dbReference>
<dbReference type="GO" id="GO:0046872">
    <property type="term" value="F:metal ion binding"/>
    <property type="evidence" value="ECO:0007669"/>
    <property type="project" value="UniProtKB-KW"/>
</dbReference>
<dbReference type="Gene3D" id="3.30.1120.10">
    <property type="match status" value="1"/>
</dbReference>
<proteinExistence type="inferred from homology"/>
<dbReference type="SUPFAM" id="SSF53649">
    <property type="entry name" value="Alkaline phosphatase-like"/>
    <property type="match status" value="1"/>
</dbReference>
<dbReference type="CDD" id="cd16025">
    <property type="entry name" value="PAS_like"/>
    <property type="match status" value="1"/>
</dbReference>
<feature type="region of interest" description="Disordered" evidence="5">
    <location>
        <begin position="1"/>
        <end position="39"/>
    </location>
</feature>
<feature type="compositionally biased region" description="Polar residues" evidence="5">
    <location>
        <begin position="1"/>
        <end position="10"/>
    </location>
</feature>
<feature type="domain" description="Sulfatase N-terminal" evidence="6">
    <location>
        <begin position="45"/>
        <end position="460"/>
    </location>
</feature>
<dbReference type="InterPro" id="IPR050738">
    <property type="entry name" value="Sulfatase"/>
</dbReference>
<evidence type="ECO:0000313" key="8">
    <source>
        <dbReference type="Proteomes" id="UP000295727"/>
    </source>
</evidence>
<keyword evidence="2" id="KW-0479">Metal-binding</keyword>
<dbReference type="InterPro" id="IPR000917">
    <property type="entry name" value="Sulfatase_N"/>
</dbReference>
<accession>A0A4P7D7S0</accession>
<organism evidence="7 8">
    <name type="scientific">Paraburkholderia pallida</name>
    <dbReference type="NCBI Taxonomy" id="2547399"/>
    <lineage>
        <taxon>Bacteria</taxon>
        <taxon>Pseudomonadati</taxon>
        <taxon>Pseudomonadota</taxon>
        <taxon>Betaproteobacteria</taxon>
        <taxon>Burkholderiales</taxon>
        <taxon>Burkholderiaceae</taxon>
        <taxon>Paraburkholderia</taxon>
    </lineage>
</organism>
<geneLocation type="plasmid" evidence="7 8">
    <name>unnamed1</name>
</geneLocation>
<evidence type="ECO:0000256" key="1">
    <source>
        <dbReference type="ARBA" id="ARBA00008779"/>
    </source>
</evidence>
<dbReference type="Proteomes" id="UP000295727">
    <property type="component" value="Plasmid unnamed1"/>
</dbReference>
<dbReference type="KEGG" id="ppai:E1956_44750"/>
<dbReference type="GO" id="GO:0004065">
    <property type="term" value="F:arylsulfatase activity"/>
    <property type="evidence" value="ECO:0007669"/>
    <property type="project" value="TreeGrafter"/>
</dbReference>
<protein>
    <submittedName>
        <fullName evidence="7">Arylsulfatase</fullName>
    </submittedName>
</protein>
<gene>
    <name evidence="7" type="ORF">E1956_44750</name>
</gene>
<evidence type="ECO:0000259" key="6">
    <source>
        <dbReference type="Pfam" id="PF00884"/>
    </source>
</evidence>
<dbReference type="InterPro" id="IPR024607">
    <property type="entry name" value="Sulfatase_CS"/>
</dbReference>
<keyword evidence="8" id="KW-1185">Reference proteome</keyword>
<dbReference type="PANTHER" id="PTHR42693">
    <property type="entry name" value="ARYLSULFATASE FAMILY MEMBER"/>
    <property type="match status" value="1"/>
</dbReference>
<evidence type="ECO:0000256" key="2">
    <source>
        <dbReference type="ARBA" id="ARBA00022723"/>
    </source>
</evidence>
<name>A0A4P7D7S0_9BURK</name>
<dbReference type="EMBL" id="CP038152">
    <property type="protein sequence ID" value="QBR04238.1"/>
    <property type="molecule type" value="Genomic_DNA"/>
</dbReference>